<evidence type="ECO:0000256" key="1">
    <source>
        <dbReference type="SAM" id="Phobius"/>
    </source>
</evidence>
<accession>A0ABX6C069</accession>
<name>A0ABX6C069_STALU</name>
<keyword evidence="3" id="KW-1185">Reference proteome</keyword>
<reference evidence="2 3" key="1">
    <citation type="submission" date="2019-07" db="EMBL/GenBank/DDBJ databases">
        <title>Comparative genome analysis of staphylococcus lugdunensis shows clonal complex-dependent diversity of the putative virulence factor, ess/type vii locus.</title>
        <authorList>
            <person name="Lebeurre J."/>
            <person name="Dahyot S."/>
            <person name="Diene S."/>
            <person name="Paulay A."/>
            <person name="Aubourg M."/>
            <person name="Argemi X."/>
            <person name="Giard J.-C."/>
            <person name="Tournier I."/>
            <person name="Francois P."/>
            <person name="Pestel-Caron M."/>
        </authorList>
    </citation>
    <scope>NUCLEOTIDE SEQUENCE [LARGE SCALE GENOMIC DNA]</scope>
    <source>
        <strain evidence="2 3">SL13</strain>
    </source>
</reference>
<gene>
    <name evidence="2" type="ORF">FO454_00420</name>
</gene>
<sequence>MKHSILWSKSVIPLYFFVAFLTFLLFHFYLKSDNISIYIIIFTLIGFGITSMIYNTKYI</sequence>
<feature type="transmembrane region" description="Helical" evidence="1">
    <location>
        <begin position="35"/>
        <end position="54"/>
    </location>
</feature>
<protein>
    <submittedName>
        <fullName evidence="2">Uncharacterized protein</fullName>
    </submittedName>
</protein>
<keyword evidence="1" id="KW-0472">Membrane</keyword>
<keyword evidence="1" id="KW-0812">Transmembrane</keyword>
<evidence type="ECO:0000313" key="3">
    <source>
        <dbReference type="Proteomes" id="UP000325462"/>
    </source>
</evidence>
<dbReference type="EMBL" id="CP041722">
    <property type="protein sequence ID" value="QEX39798.1"/>
    <property type="molecule type" value="Genomic_DNA"/>
</dbReference>
<organism evidence="2 3">
    <name type="scientific">Staphylococcus lugdunensis</name>
    <dbReference type="NCBI Taxonomy" id="28035"/>
    <lineage>
        <taxon>Bacteria</taxon>
        <taxon>Bacillati</taxon>
        <taxon>Bacillota</taxon>
        <taxon>Bacilli</taxon>
        <taxon>Bacillales</taxon>
        <taxon>Staphylococcaceae</taxon>
        <taxon>Staphylococcus</taxon>
    </lineage>
</organism>
<proteinExistence type="predicted"/>
<dbReference type="Proteomes" id="UP000325462">
    <property type="component" value="Chromosome"/>
</dbReference>
<keyword evidence="1" id="KW-1133">Transmembrane helix</keyword>
<feature type="transmembrane region" description="Helical" evidence="1">
    <location>
        <begin position="12"/>
        <end position="29"/>
    </location>
</feature>
<evidence type="ECO:0000313" key="2">
    <source>
        <dbReference type="EMBL" id="QEX39798.1"/>
    </source>
</evidence>